<name>A0ACB9QQ11_9MYRT</name>
<keyword evidence="2" id="KW-1185">Reference proteome</keyword>
<sequence length="115" mass="12756">MVYAFGVDKQTSFTERVDIPIGKVNCFDKERGGTSGGVIVHLPLTLKWRLDRLRRARPATLTRKMPTPAPPSPVRHTSRDSGIAKEFIHGLLSCICKCILQMGYVILLAEHTPGN</sequence>
<proteinExistence type="predicted"/>
<reference evidence="2" key="1">
    <citation type="journal article" date="2023" name="Front. Plant Sci.">
        <title>Chromosomal-level genome assembly of Melastoma candidum provides insights into trichome evolution.</title>
        <authorList>
            <person name="Zhong Y."/>
            <person name="Wu W."/>
            <person name="Sun C."/>
            <person name="Zou P."/>
            <person name="Liu Y."/>
            <person name="Dai S."/>
            <person name="Zhou R."/>
        </authorList>
    </citation>
    <scope>NUCLEOTIDE SEQUENCE [LARGE SCALE GENOMIC DNA]</scope>
</reference>
<accession>A0ACB9QQ11</accession>
<gene>
    <name evidence="1" type="ORF">MLD38_021700</name>
</gene>
<organism evidence="1 2">
    <name type="scientific">Melastoma candidum</name>
    <dbReference type="NCBI Taxonomy" id="119954"/>
    <lineage>
        <taxon>Eukaryota</taxon>
        <taxon>Viridiplantae</taxon>
        <taxon>Streptophyta</taxon>
        <taxon>Embryophyta</taxon>
        <taxon>Tracheophyta</taxon>
        <taxon>Spermatophyta</taxon>
        <taxon>Magnoliopsida</taxon>
        <taxon>eudicotyledons</taxon>
        <taxon>Gunneridae</taxon>
        <taxon>Pentapetalae</taxon>
        <taxon>rosids</taxon>
        <taxon>malvids</taxon>
        <taxon>Myrtales</taxon>
        <taxon>Melastomataceae</taxon>
        <taxon>Melastomatoideae</taxon>
        <taxon>Melastomateae</taxon>
        <taxon>Melastoma</taxon>
    </lineage>
</organism>
<dbReference type="Proteomes" id="UP001057402">
    <property type="component" value="Chromosome 6"/>
</dbReference>
<evidence type="ECO:0000313" key="2">
    <source>
        <dbReference type="Proteomes" id="UP001057402"/>
    </source>
</evidence>
<dbReference type="EMBL" id="CM042885">
    <property type="protein sequence ID" value="KAI4365738.1"/>
    <property type="molecule type" value="Genomic_DNA"/>
</dbReference>
<comment type="caution">
    <text evidence="1">The sequence shown here is derived from an EMBL/GenBank/DDBJ whole genome shotgun (WGS) entry which is preliminary data.</text>
</comment>
<protein>
    <submittedName>
        <fullName evidence="1">Uncharacterized protein</fullName>
    </submittedName>
</protein>
<evidence type="ECO:0000313" key="1">
    <source>
        <dbReference type="EMBL" id="KAI4365738.1"/>
    </source>
</evidence>